<dbReference type="PANTHER" id="PTHR21089">
    <property type="entry name" value="SHIKIMATE DEHYDROGENASE"/>
    <property type="match status" value="1"/>
</dbReference>
<keyword evidence="2 4" id="KW-0560">Oxidoreductase</keyword>
<evidence type="ECO:0000259" key="5">
    <source>
        <dbReference type="Pfam" id="PF08501"/>
    </source>
</evidence>
<dbReference type="GO" id="GO:0004764">
    <property type="term" value="F:shikimate 3-dehydrogenase (NADP+) activity"/>
    <property type="evidence" value="ECO:0007669"/>
    <property type="project" value="UniProtKB-UniRule"/>
</dbReference>
<evidence type="ECO:0000256" key="1">
    <source>
        <dbReference type="ARBA" id="ARBA00004871"/>
    </source>
</evidence>
<dbReference type="GO" id="GO:0009073">
    <property type="term" value="P:aromatic amino acid family biosynthetic process"/>
    <property type="evidence" value="ECO:0007669"/>
    <property type="project" value="UniProtKB-KW"/>
</dbReference>
<dbReference type="Gene3D" id="3.40.50.720">
    <property type="entry name" value="NAD(P)-binding Rossmann-like Domain"/>
    <property type="match status" value="1"/>
</dbReference>
<dbReference type="EC" id="1.1.1.25" evidence="4"/>
<dbReference type="HAMAP" id="MF_00222">
    <property type="entry name" value="Shikimate_DH_AroE"/>
    <property type="match status" value="1"/>
</dbReference>
<dbReference type="SUPFAM" id="SSF51735">
    <property type="entry name" value="NAD(P)-binding Rossmann-fold domains"/>
    <property type="match status" value="1"/>
</dbReference>
<dbReference type="AlphaFoldDB" id="A0A1H4A6V1"/>
<dbReference type="InterPro" id="IPR036291">
    <property type="entry name" value="NAD(P)-bd_dom_sf"/>
</dbReference>
<name>A0A1H4A6V1_9BACT</name>
<feature type="binding site" evidence="4">
    <location>
        <position position="226"/>
    </location>
    <ligand>
        <name>NADP(+)</name>
        <dbReference type="ChEBI" id="CHEBI:58349"/>
    </ligand>
</feature>
<comment type="pathway">
    <text evidence="1 4">Metabolic intermediate biosynthesis; chorismate biosynthesis; chorismate from D-erythrose 4-phosphate and phosphoenolpyruvate: step 4/7.</text>
</comment>
<feature type="active site" description="Proton acceptor" evidence="4">
    <location>
        <position position="65"/>
    </location>
</feature>
<evidence type="ECO:0000256" key="2">
    <source>
        <dbReference type="ARBA" id="ARBA00023002"/>
    </source>
</evidence>
<dbReference type="UniPathway" id="UPA00053">
    <property type="reaction ID" value="UER00087"/>
</dbReference>
<feature type="binding site" evidence="4">
    <location>
        <position position="86"/>
    </location>
    <ligand>
        <name>shikimate</name>
        <dbReference type="ChEBI" id="CHEBI:36208"/>
    </ligand>
</feature>
<dbReference type="CDD" id="cd01065">
    <property type="entry name" value="NAD_bind_Shikimate_DH"/>
    <property type="match status" value="1"/>
</dbReference>
<dbReference type="Gene3D" id="3.40.50.10860">
    <property type="entry name" value="Leucine Dehydrogenase, chain A, domain 1"/>
    <property type="match status" value="1"/>
</dbReference>
<organism evidence="6 7">
    <name type="scientific">Chitinophaga terrae</name>
    <name type="common">ex Kim and Jung 2007</name>
    <dbReference type="NCBI Taxonomy" id="408074"/>
    <lineage>
        <taxon>Bacteria</taxon>
        <taxon>Pseudomonadati</taxon>
        <taxon>Bacteroidota</taxon>
        <taxon>Chitinophagia</taxon>
        <taxon>Chitinophagales</taxon>
        <taxon>Chitinophagaceae</taxon>
        <taxon>Chitinophaga</taxon>
    </lineage>
</organism>
<dbReference type="GO" id="GO:0008652">
    <property type="term" value="P:amino acid biosynthetic process"/>
    <property type="evidence" value="ECO:0007669"/>
    <property type="project" value="UniProtKB-KW"/>
</dbReference>
<sequence>MKLYGLIGYPLGHSFSKGYFKEKFEKENITDCQYENFPIPNISDFPALLAQHPDLKGLNVTIPYKEVVIPYLDELTPAAEKIGAVNCIDIRNGVKRGYNTDVIGFTRSLEPLLQPHHNRALVLGTGGAAKAVIYALQQLGIHVTVVSRQGTSHAVAYHQLTSELLEANTIIINTTPLGMYPEVTTCPDIPFQYITSRHLLYDLVYNPAATTFLQKGAEKGAIIKNGHEMLILQAEASWEIWSGFHAKEQS</sequence>
<evidence type="ECO:0000313" key="7">
    <source>
        <dbReference type="Proteomes" id="UP000199656"/>
    </source>
</evidence>
<dbReference type="STRING" id="408074.SAMN05660909_01506"/>
<dbReference type="GO" id="GO:0009423">
    <property type="term" value="P:chorismate biosynthetic process"/>
    <property type="evidence" value="ECO:0007669"/>
    <property type="project" value="UniProtKB-UniRule"/>
</dbReference>
<dbReference type="Pfam" id="PF08501">
    <property type="entry name" value="Shikimate_dh_N"/>
    <property type="match status" value="1"/>
</dbReference>
<keyword evidence="4" id="KW-0028">Amino-acid biosynthesis</keyword>
<reference evidence="7" key="1">
    <citation type="submission" date="2016-10" db="EMBL/GenBank/DDBJ databases">
        <authorList>
            <person name="Varghese N."/>
            <person name="Submissions S."/>
        </authorList>
    </citation>
    <scope>NUCLEOTIDE SEQUENCE [LARGE SCALE GENOMIC DNA]</scope>
    <source>
        <strain evidence="7">DSM 23920</strain>
    </source>
</reference>
<evidence type="ECO:0000256" key="4">
    <source>
        <dbReference type="HAMAP-Rule" id="MF_00222"/>
    </source>
</evidence>
<feature type="binding site" evidence="4">
    <location>
        <position position="233"/>
    </location>
    <ligand>
        <name>shikimate</name>
        <dbReference type="ChEBI" id="CHEBI:36208"/>
    </ligand>
</feature>
<feature type="binding site" evidence="4">
    <location>
        <position position="205"/>
    </location>
    <ligand>
        <name>shikimate</name>
        <dbReference type="ChEBI" id="CHEBI:36208"/>
    </ligand>
</feature>
<dbReference type="Proteomes" id="UP000199656">
    <property type="component" value="Unassembled WGS sequence"/>
</dbReference>
<dbReference type="SUPFAM" id="SSF53223">
    <property type="entry name" value="Aminoacid dehydrogenase-like, N-terminal domain"/>
    <property type="match status" value="1"/>
</dbReference>
<comment type="similarity">
    <text evidence="4">Belongs to the shikimate dehydrogenase family.</text>
</comment>
<dbReference type="InterPro" id="IPR046346">
    <property type="entry name" value="Aminoacid_DH-like_N_sf"/>
</dbReference>
<accession>A0A1H4A6V1</accession>
<dbReference type="GO" id="GO:0005829">
    <property type="term" value="C:cytosol"/>
    <property type="evidence" value="ECO:0007669"/>
    <property type="project" value="TreeGrafter"/>
</dbReference>
<comment type="subunit">
    <text evidence="4">Homodimer.</text>
</comment>
<protein>
    <recommendedName>
        <fullName evidence="4">Shikimate dehydrogenase (NADP(+))</fullName>
        <shortName evidence="4">SDH</shortName>
        <ecNumber evidence="4">1.1.1.25</ecNumber>
    </recommendedName>
</protein>
<gene>
    <name evidence="4" type="primary">aroE</name>
    <name evidence="6" type="ORF">SAMN05660909_01506</name>
</gene>
<dbReference type="GO" id="GO:0019632">
    <property type="term" value="P:shikimate metabolic process"/>
    <property type="evidence" value="ECO:0007669"/>
    <property type="project" value="TreeGrafter"/>
</dbReference>
<dbReference type="PANTHER" id="PTHR21089:SF1">
    <property type="entry name" value="BIFUNCTIONAL 3-DEHYDROQUINATE DEHYDRATASE_SHIKIMATE DEHYDROGENASE, CHLOROPLASTIC"/>
    <property type="match status" value="1"/>
</dbReference>
<dbReference type="GO" id="GO:0050661">
    <property type="term" value="F:NADP binding"/>
    <property type="evidence" value="ECO:0007669"/>
    <property type="project" value="TreeGrafter"/>
</dbReference>
<keyword evidence="3 4" id="KW-0057">Aromatic amino acid biosynthesis</keyword>
<feature type="binding site" evidence="4">
    <location>
        <position position="101"/>
    </location>
    <ligand>
        <name>shikimate</name>
        <dbReference type="ChEBI" id="CHEBI:36208"/>
    </ligand>
</feature>
<proteinExistence type="inferred from homology"/>
<dbReference type="EMBL" id="FNRL01000005">
    <property type="protein sequence ID" value="SEA31657.1"/>
    <property type="molecule type" value="Genomic_DNA"/>
</dbReference>
<feature type="binding site" evidence="4">
    <location>
        <position position="61"/>
    </location>
    <ligand>
        <name>shikimate</name>
        <dbReference type="ChEBI" id="CHEBI:36208"/>
    </ligand>
</feature>
<evidence type="ECO:0000256" key="3">
    <source>
        <dbReference type="ARBA" id="ARBA00023141"/>
    </source>
</evidence>
<dbReference type="InterPro" id="IPR013708">
    <property type="entry name" value="Shikimate_DH-bd_N"/>
</dbReference>
<comment type="catalytic activity">
    <reaction evidence="4">
        <text>shikimate + NADP(+) = 3-dehydroshikimate + NADPH + H(+)</text>
        <dbReference type="Rhea" id="RHEA:17737"/>
        <dbReference type="ChEBI" id="CHEBI:15378"/>
        <dbReference type="ChEBI" id="CHEBI:16630"/>
        <dbReference type="ChEBI" id="CHEBI:36208"/>
        <dbReference type="ChEBI" id="CHEBI:57783"/>
        <dbReference type="ChEBI" id="CHEBI:58349"/>
        <dbReference type="EC" id="1.1.1.25"/>
    </reaction>
</comment>
<feature type="binding site" evidence="4">
    <location>
        <begin position="14"/>
        <end position="16"/>
    </location>
    <ligand>
        <name>shikimate</name>
        <dbReference type="ChEBI" id="CHEBI:36208"/>
    </ligand>
</feature>
<keyword evidence="4" id="KW-0521">NADP</keyword>
<dbReference type="InterPro" id="IPR022893">
    <property type="entry name" value="Shikimate_DH_fam"/>
</dbReference>
<keyword evidence="7" id="KW-1185">Reference proteome</keyword>
<feature type="binding site" evidence="4">
    <location>
        <position position="203"/>
    </location>
    <ligand>
        <name>NADP(+)</name>
        <dbReference type="ChEBI" id="CHEBI:58349"/>
    </ligand>
</feature>
<feature type="domain" description="Shikimate dehydrogenase substrate binding N-terminal" evidence="5">
    <location>
        <begin position="6"/>
        <end position="88"/>
    </location>
</feature>
<comment type="function">
    <text evidence="4">Involved in the biosynthesis of the chorismate, which leads to the biosynthesis of aromatic amino acids. Catalyzes the reversible NADPH linked reduction of 3-dehydroshikimate (DHSA) to yield shikimate (SA).</text>
</comment>
<evidence type="ECO:0000313" key="6">
    <source>
        <dbReference type="EMBL" id="SEA31657.1"/>
    </source>
</evidence>
<dbReference type="RefSeq" id="WP_089760224.1">
    <property type="nucleotide sequence ID" value="NZ_FNRL01000005.1"/>
</dbReference>
<comment type="caution">
    <text evidence="4">Lacks conserved residue(s) required for the propagation of feature annotation.</text>
</comment>